<dbReference type="SMART" id="SM00116">
    <property type="entry name" value="CBS"/>
    <property type="match status" value="2"/>
</dbReference>
<feature type="domain" description="CBS" evidence="5">
    <location>
        <begin position="212"/>
        <end position="274"/>
    </location>
</feature>
<dbReference type="GO" id="GO:0050660">
    <property type="term" value="F:flavin adenine dinucleotide binding"/>
    <property type="evidence" value="ECO:0007669"/>
    <property type="project" value="InterPro"/>
</dbReference>
<dbReference type="InterPro" id="IPR051676">
    <property type="entry name" value="UPF0053_domain"/>
</dbReference>
<reference evidence="6 7" key="1">
    <citation type="journal article" date="2023" name="Microbiol. Spectr.">
        <title>Symbiosis of Carpenter Bees with Uncharacterized Lactic Acid Bacteria Showing NAD Auxotrophy.</title>
        <authorList>
            <person name="Kawasaki S."/>
            <person name="Ozawa K."/>
            <person name="Mori T."/>
            <person name="Yamamoto A."/>
            <person name="Ito M."/>
            <person name="Ohkuma M."/>
            <person name="Sakamoto M."/>
            <person name="Matsutani M."/>
        </authorList>
    </citation>
    <scope>NUCLEOTIDE SEQUENCE [LARGE SCALE GENOMIC DNA]</scope>
    <source>
        <strain evidence="6 7">KimC2</strain>
    </source>
</reference>
<dbReference type="SMART" id="SM01091">
    <property type="entry name" value="CorC_HlyC"/>
    <property type="match status" value="1"/>
</dbReference>
<dbReference type="RefSeq" id="WP_317697863.1">
    <property type="nucleotide sequence ID" value="NZ_AP026801.1"/>
</dbReference>
<protein>
    <recommendedName>
        <fullName evidence="5">CBS domain-containing protein</fullName>
    </recommendedName>
</protein>
<keyword evidence="7" id="KW-1185">Reference proteome</keyword>
<evidence type="ECO:0000256" key="1">
    <source>
        <dbReference type="ARBA" id="ARBA00022737"/>
    </source>
</evidence>
<organism evidence="6 7">
    <name type="scientific">Xylocopilactobacillus apis</name>
    <dbReference type="NCBI Taxonomy" id="2932183"/>
    <lineage>
        <taxon>Bacteria</taxon>
        <taxon>Bacillati</taxon>
        <taxon>Bacillota</taxon>
        <taxon>Bacilli</taxon>
        <taxon>Lactobacillales</taxon>
        <taxon>Lactobacillaceae</taxon>
        <taxon>Xylocopilactobacillus</taxon>
    </lineage>
</organism>
<feature type="transmembrane region" description="Helical" evidence="4">
    <location>
        <begin position="134"/>
        <end position="153"/>
    </location>
</feature>
<dbReference type="SUPFAM" id="SSF54631">
    <property type="entry name" value="CBS-domain pair"/>
    <property type="match status" value="1"/>
</dbReference>
<feature type="transmembrane region" description="Helical" evidence="4">
    <location>
        <begin position="91"/>
        <end position="113"/>
    </location>
</feature>
<feature type="domain" description="CBS" evidence="5">
    <location>
        <begin position="277"/>
        <end position="334"/>
    </location>
</feature>
<keyword evidence="1" id="KW-0677">Repeat</keyword>
<evidence type="ECO:0000313" key="6">
    <source>
        <dbReference type="EMBL" id="BDR56024.1"/>
    </source>
</evidence>
<feature type="transmembrane region" description="Helical" evidence="4">
    <location>
        <begin position="6"/>
        <end position="25"/>
    </location>
</feature>
<name>A0AAU9CQ05_9LACO</name>
<gene>
    <name evidence="6" type="ORF">KIMC2_05860</name>
</gene>
<sequence>MIEALTADAACILVFLFLEELFNFWRQILYYKIKFGEDDSSKSAKLQKEQTKTYYSAIISWVLAIITTGFFSITLIDNIEKYLISSLTKNIWIELIIYIVIFLIFVFIGSFCITYSRNHIFVATKNSEIGRFSFILKLANLVFYPVSSFVINFQNHPETNSDEADEKIDFVSEDEIITLTEEAVKQGAVDEFDLIYMKRAFEFNDKIATDIMVDRTSLEVIDITMTVKDALVTYLKEGYSRYPVVADNDKDKILGYVYIYDLIRQSQVDGTITVSRLLRSIITVPETTPVHDLLQEMISKHTPIVIAVDEYGGTSGIITDKDIYEELFGTVRDEIDDVSDEYIQEKEDHTFSVSGKTTLYDFERYFKVEIESFEDSESTTIAGYISDIKPEMKANDTININNFSFTAQEIKRGFITWFLVKELPQEQKEIDPNDEDQSSD</sequence>
<dbReference type="Gene3D" id="3.10.580.10">
    <property type="entry name" value="CBS-domain"/>
    <property type="match status" value="1"/>
</dbReference>
<dbReference type="Proteomes" id="UP001321804">
    <property type="component" value="Chromosome"/>
</dbReference>
<dbReference type="EMBL" id="AP026801">
    <property type="protein sequence ID" value="BDR56024.1"/>
    <property type="molecule type" value="Genomic_DNA"/>
</dbReference>
<feature type="transmembrane region" description="Helical" evidence="4">
    <location>
        <begin position="54"/>
        <end position="76"/>
    </location>
</feature>
<evidence type="ECO:0000313" key="7">
    <source>
        <dbReference type="Proteomes" id="UP001321804"/>
    </source>
</evidence>
<dbReference type="KEGG" id="xak:KIMC2_05860"/>
<dbReference type="CDD" id="cd04590">
    <property type="entry name" value="CBS_pair_CorC_HlyC_assoc"/>
    <property type="match status" value="1"/>
</dbReference>
<dbReference type="InterPro" id="IPR016169">
    <property type="entry name" value="FAD-bd_PCMH_sub2"/>
</dbReference>
<dbReference type="InterPro" id="IPR000644">
    <property type="entry name" value="CBS_dom"/>
</dbReference>
<dbReference type="InterPro" id="IPR044751">
    <property type="entry name" value="Ion_transp-like_CBS"/>
</dbReference>
<dbReference type="Pfam" id="PF00571">
    <property type="entry name" value="CBS"/>
    <property type="match status" value="2"/>
</dbReference>
<evidence type="ECO:0000259" key="5">
    <source>
        <dbReference type="PROSITE" id="PS51371"/>
    </source>
</evidence>
<dbReference type="InterPro" id="IPR036318">
    <property type="entry name" value="FAD-bd_PCMH-like_sf"/>
</dbReference>
<keyword evidence="4" id="KW-1133">Transmembrane helix</keyword>
<dbReference type="InterPro" id="IPR046342">
    <property type="entry name" value="CBS_dom_sf"/>
</dbReference>
<dbReference type="SUPFAM" id="SSF56176">
    <property type="entry name" value="FAD-binding/transporter-associated domain-like"/>
    <property type="match status" value="1"/>
</dbReference>
<keyword evidence="2 3" id="KW-0129">CBS domain</keyword>
<keyword evidence="4" id="KW-0472">Membrane</keyword>
<proteinExistence type="predicted"/>
<dbReference type="PROSITE" id="PS51371">
    <property type="entry name" value="CBS"/>
    <property type="match status" value="2"/>
</dbReference>
<dbReference type="Gene3D" id="3.30.465.10">
    <property type="match status" value="1"/>
</dbReference>
<dbReference type="PANTHER" id="PTHR43099">
    <property type="entry name" value="UPF0053 PROTEIN YRKA"/>
    <property type="match status" value="1"/>
</dbReference>
<keyword evidence="4" id="KW-0812">Transmembrane</keyword>
<evidence type="ECO:0000256" key="3">
    <source>
        <dbReference type="PROSITE-ProRule" id="PRU00703"/>
    </source>
</evidence>
<evidence type="ECO:0000256" key="4">
    <source>
        <dbReference type="SAM" id="Phobius"/>
    </source>
</evidence>
<accession>A0AAU9CQ05</accession>
<dbReference type="PANTHER" id="PTHR43099:SF2">
    <property type="entry name" value="UPF0053 PROTEIN YRKA"/>
    <property type="match status" value="1"/>
</dbReference>
<dbReference type="InterPro" id="IPR005170">
    <property type="entry name" value="Transptr-assoc_dom"/>
</dbReference>
<evidence type="ECO:0000256" key="2">
    <source>
        <dbReference type="ARBA" id="ARBA00023122"/>
    </source>
</evidence>
<dbReference type="AlphaFoldDB" id="A0AAU9CQ05"/>
<dbReference type="Pfam" id="PF03471">
    <property type="entry name" value="CorC_HlyC"/>
    <property type="match status" value="1"/>
</dbReference>